<evidence type="ECO:0000259" key="3">
    <source>
        <dbReference type="Pfam" id="PF07993"/>
    </source>
</evidence>
<gene>
    <name evidence="4" type="ORF">Van01_42910</name>
</gene>
<evidence type="ECO:0000313" key="5">
    <source>
        <dbReference type="Proteomes" id="UP000647017"/>
    </source>
</evidence>
<protein>
    <recommendedName>
        <fullName evidence="3">Thioester reductase (TE) domain-containing protein</fullName>
    </recommendedName>
</protein>
<dbReference type="RefSeq" id="WP_204010485.1">
    <property type="nucleotide sequence ID" value="NZ_BOOZ01000026.1"/>
</dbReference>
<evidence type="ECO:0000256" key="2">
    <source>
        <dbReference type="ARBA" id="ARBA00022553"/>
    </source>
</evidence>
<dbReference type="NCBIfam" id="TIGR01746">
    <property type="entry name" value="Thioester-redct"/>
    <property type="match status" value="1"/>
</dbReference>
<evidence type="ECO:0000313" key="4">
    <source>
        <dbReference type="EMBL" id="GIJ11077.1"/>
    </source>
</evidence>
<dbReference type="EMBL" id="BOOZ01000026">
    <property type="protein sequence ID" value="GIJ11077.1"/>
    <property type="molecule type" value="Genomic_DNA"/>
</dbReference>
<dbReference type="Gene3D" id="3.40.50.720">
    <property type="entry name" value="NAD(P)-binding Rossmann-like Domain"/>
    <property type="match status" value="1"/>
</dbReference>
<keyword evidence="5" id="KW-1185">Reference proteome</keyword>
<dbReference type="Proteomes" id="UP000647017">
    <property type="component" value="Unassembled WGS sequence"/>
</dbReference>
<keyword evidence="1" id="KW-0596">Phosphopantetheine</keyword>
<sequence>MTAILLTGVTGSLGGHLAAALLAQPHPVIYCLVRATGPAAADRRLRERMAEVGVDDPQRLIAVPADLDRPGLGLPPKVWNDLAERVSRIYHSAASVHMTAPYHDLAPSNVGGTRALVELATAAGRPVGFHFVSTIAVFADAARAGLSRVDETTPPSMATSGHLGYPRSKVAAERVVARAAERGVTATIYRPGLVTGHSGTGGTSTSDLLMPLLRAAVAVGAVPERVEAVPMDAVDQVAGNLARLSAGPSAAGRAYHLVKPQPVALTHGFDALRRAGYPLDSLPGPVWWERATERATHPDVAPLIQMGKIGRRMLGLEPAYPMPEISAEHTWAALRAAAPAPPSVPLDDAFFDRLIAHGFSQSVRERPILAR</sequence>
<dbReference type="InterPro" id="IPR010080">
    <property type="entry name" value="Thioester_reductase-like_dom"/>
</dbReference>
<organism evidence="4 5">
    <name type="scientific">Micromonospora andamanensis</name>
    <dbReference type="NCBI Taxonomy" id="1287068"/>
    <lineage>
        <taxon>Bacteria</taxon>
        <taxon>Bacillati</taxon>
        <taxon>Actinomycetota</taxon>
        <taxon>Actinomycetes</taxon>
        <taxon>Micromonosporales</taxon>
        <taxon>Micromonosporaceae</taxon>
        <taxon>Micromonospora</taxon>
    </lineage>
</organism>
<dbReference type="SUPFAM" id="SSF51735">
    <property type="entry name" value="NAD(P)-binding Rossmann-fold domains"/>
    <property type="match status" value="1"/>
</dbReference>
<dbReference type="PANTHER" id="PTHR44845">
    <property type="entry name" value="CARRIER DOMAIN-CONTAINING PROTEIN"/>
    <property type="match status" value="1"/>
</dbReference>
<comment type="caution">
    <text evidence="4">The sequence shown here is derived from an EMBL/GenBank/DDBJ whole genome shotgun (WGS) entry which is preliminary data.</text>
</comment>
<name>A0ABQ4HZM1_9ACTN</name>
<reference evidence="4 5" key="1">
    <citation type="submission" date="2021-01" db="EMBL/GenBank/DDBJ databases">
        <title>Whole genome shotgun sequence of Verrucosispora andamanensis NBRC 109075.</title>
        <authorList>
            <person name="Komaki H."/>
            <person name="Tamura T."/>
        </authorList>
    </citation>
    <scope>NUCLEOTIDE SEQUENCE [LARGE SCALE GENOMIC DNA]</scope>
    <source>
        <strain evidence="4 5">NBRC 109075</strain>
    </source>
</reference>
<dbReference type="InterPro" id="IPR036291">
    <property type="entry name" value="NAD(P)-bd_dom_sf"/>
</dbReference>
<feature type="domain" description="Thioester reductase (TE)" evidence="3">
    <location>
        <begin position="6"/>
        <end position="235"/>
    </location>
</feature>
<evidence type="ECO:0000256" key="1">
    <source>
        <dbReference type="ARBA" id="ARBA00022450"/>
    </source>
</evidence>
<dbReference type="PANTHER" id="PTHR44845:SF6">
    <property type="entry name" value="BETA-ALANINE-ACTIVATING ENZYME"/>
    <property type="match status" value="1"/>
</dbReference>
<proteinExistence type="predicted"/>
<keyword evidence="2" id="KW-0597">Phosphoprotein</keyword>
<dbReference type="Pfam" id="PF07993">
    <property type="entry name" value="NAD_binding_4"/>
    <property type="match status" value="1"/>
</dbReference>
<accession>A0ABQ4HZM1</accession>
<dbReference type="InterPro" id="IPR013120">
    <property type="entry name" value="FAR_NAD-bd"/>
</dbReference>